<keyword evidence="5" id="KW-0430">Lectin</keyword>
<evidence type="ECO:0000313" key="9">
    <source>
        <dbReference type="EMBL" id="RST86072.1"/>
    </source>
</evidence>
<reference evidence="9 10" key="1">
    <citation type="submission" date="2018-12" db="EMBL/GenBank/DDBJ databases">
        <title>Mesorhizobium carbonis sp. nov., isolated from coal mine water.</title>
        <authorList>
            <person name="Xin W."/>
            <person name="Xu Z."/>
            <person name="Xiang F."/>
            <person name="Zhang J."/>
            <person name="Xi L."/>
            <person name="Liu J."/>
        </authorList>
    </citation>
    <scope>NUCLEOTIDE SEQUENCE [LARGE SCALE GENOMIC DNA]</scope>
    <source>
        <strain evidence="9 10">B2.3</strain>
    </source>
</reference>
<feature type="region of interest" description="Disordered" evidence="7">
    <location>
        <begin position="35"/>
        <end position="70"/>
    </location>
</feature>
<evidence type="ECO:0000256" key="3">
    <source>
        <dbReference type="ARBA" id="ARBA00020552"/>
    </source>
</evidence>
<keyword evidence="10" id="KW-1185">Reference proteome</keyword>
<gene>
    <name evidence="9" type="ORF">EJC49_12290</name>
</gene>
<comment type="subcellular location">
    <subcellularLocation>
        <location evidence="1">Membrane</location>
        <topology evidence="1">Single-pass membrane protein</topology>
    </subcellularLocation>
</comment>
<comment type="function">
    <text evidence="6">Has immunoglobulin-binding and hemagglutination properties, and can bind to mannose. Essential for virulence. May be involved in LPS biosynthesis or polysaccharide transport.</text>
</comment>
<organism evidence="9 10">
    <name type="scientific">Aquibium carbonis</name>
    <dbReference type="NCBI Taxonomy" id="2495581"/>
    <lineage>
        <taxon>Bacteria</taxon>
        <taxon>Pseudomonadati</taxon>
        <taxon>Pseudomonadota</taxon>
        <taxon>Alphaproteobacteria</taxon>
        <taxon>Hyphomicrobiales</taxon>
        <taxon>Phyllobacteriaceae</taxon>
        <taxon>Aquibium</taxon>
    </lineage>
</organism>
<dbReference type="EMBL" id="RWKW01000042">
    <property type="protein sequence ID" value="RST86072.1"/>
    <property type="molecule type" value="Genomic_DNA"/>
</dbReference>
<comment type="similarity">
    <text evidence="2">Belongs to the BA14k family.</text>
</comment>
<evidence type="ECO:0000256" key="7">
    <source>
        <dbReference type="SAM" id="MobiDB-lite"/>
    </source>
</evidence>
<feature type="compositionally biased region" description="Basic and acidic residues" evidence="7">
    <location>
        <begin position="46"/>
        <end position="70"/>
    </location>
</feature>
<dbReference type="AlphaFoldDB" id="A0A429YX98"/>
<evidence type="ECO:0000256" key="1">
    <source>
        <dbReference type="ARBA" id="ARBA00004167"/>
    </source>
</evidence>
<sequence length="159" mass="18026">MKKFTTALCATLAFAMAASSAVPAAAAPVFSPSVPQASNDITQVQSRRDARRGQELRRGDRNRNNRGRFERRGNYAYYNNHRGYRERRPGYRQHNGFWFPPAAFIAGAIIGGALSNNVVRPMGSAHVQWCHNRWRSYRASDNTYQPYNGPRRQCVSPYS</sequence>
<accession>A0A429YX98</accession>
<keyword evidence="4" id="KW-0472">Membrane</keyword>
<dbReference type="GO" id="GO:0030246">
    <property type="term" value="F:carbohydrate binding"/>
    <property type="evidence" value="ECO:0007669"/>
    <property type="project" value="UniProtKB-KW"/>
</dbReference>
<dbReference type="Proteomes" id="UP000278398">
    <property type="component" value="Unassembled WGS sequence"/>
</dbReference>
<comment type="caution">
    <text evidence="9">The sequence shown here is derived from an EMBL/GenBank/DDBJ whole genome shotgun (WGS) entry which is preliminary data.</text>
</comment>
<name>A0A429YX98_9HYPH</name>
<dbReference type="Pfam" id="PF07886">
    <property type="entry name" value="BA14K"/>
    <property type="match status" value="1"/>
</dbReference>
<evidence type="ECO:0000256" key="6">
    <source>
        <dbReference type="ARBA" id="ARBA00025321"/>
    </source>
</evidence>
<evidence type="ECO:0000313" key="10">
    <source>
        <dbReference type="Proteomes" id="UP000278398"/>
    </source>
</evidence>
<dbReference type="RefSeq" id="WP_126700229.1">
    <property type="nucleotide sequence ID" value="NZ_RWKW01000042.1"/>
</dbReference>
<dbReference type="GO" id="GO:0016020">
    <property type="term" value="C:membrane"/>
    <property type="evidence" value="ECO:0007669"/>
    <property type="project" value="UniProtKB-SubCell"/>
</dbReference>
<keyword evidence="8" id="KW-0732">Signal</keyword>
<evidence type="ECO:0000256" key="8">
    <source>
        <dbReference type="SAM" id="SignalP"/>
    </source>
</evidence>
<feature type="chain" id="PRO_5019251897" description="Lectin-like protein BA14k" evidence="8">
    <location>
        <begin position="27"/>
        <end position="159"/>
    </location>
</feature>
<protein>
    <recommendedName>
        <fullName evidence="3">Lectin-like protein BA14k</fullName>
    </recommendedName>
</protein>
<evidence type="ECO:0000256" key="4">
    <source>
        <dbReference type="ARBA" id="ARBA00022475"/>
    </source>
</evidence>
<dbReference type="InterPro" id="IPR012413">
    <property type="entry name" value="BA14K"/>
</dbReference>
<feature type="signal peptide" evidence="8">
    <location>
        <begin position="1"/>
        <end position="26"/>
    </location>
</feature>
<evidence type="ECO:0000256" key="2">
    <source>
        <dbReference type="ARBA" id="ARBA00010270"/>
    </source>
</evidence>
<proteinExistence type="inferred from homology"/>
<evidence type="ECO:0000256" key="5">
    <source>
        <dbReference type="ARBA" id="ARBA00022734"/>
    </source>
</evidence>
<dbReference type="OrthoDB" id="8117189at2"/>
<keyword evidence="4" id="KW-1003">Cell membrane</keyword>